<gene>
    <name evidence="4 6" type="primary">aat</name>
    <name evidence="6" type="ORF">GCM10023332_17320</name>
</gene>
<evidence type="ECO:0000256" key="1">
    <source>
        <dbReference type="ARBA" id="ARBA00022490"/>
    </source>
</evidence>
<dbReference type="InterPro" id="IPR004616">
    <property type="entry name" value="Leu/Phe-tRNA_Trfase"/>
</dbReference>
<sequence length="253" mass="27773">MSVHLPRLGEDPGSPFPPPSSALERPNGLLAFGGDLTPARLLNAYALGIFPWFSDGQPILWWSPDPRMVFETQGVQLSSRFQRGLRNCTWVARADTAFDAVVRACATVPRRGQEGTWITAGMQDAYRELHRMGHAHSVEVFDGDVLAGGIYGVALGRMFFGESMFSARSGGSKVALAALAHALHLWGWPLIDAQVENEHLERLGARRLRRDQFIGRLRDLVRSTQAPPGSWTTRFGTLAASELASGARPRPDE</sequence>
<feature type="region of interest" description="Disordered" evidence="5">
    <location>
        <begin position="1"/>
        <end position="20"/>
    </location>
</feature>
<dbReference type="Proteomes" id="UP001501323">
    <property type="component" value="Unassembled WGS sequence"/>
</dbReference>
<dbReference type="EC" id="2.3.2.6" evidence="4"/>
<comment type="catalytic activity">
    <reaction evidence="4">
        <text>N-terminal L-lysyl-[protein] + L-leucyl-tRNA(Leu) = N-terminal L-leucyl-L-lysyl-[protein] + tRNA(Leu) + H(+)</text>
        <dbReference type="Rhea" id="RHEA:12340"/>
        <dbReference type="Rhea" id="RHEA-COMP:9613"/>
        <dbReference type="Rhea" id="RHEA-COMP:9622"/>
        <dbReference type="Rhea" id="RHEA-COMP:12670"/>
        <dbReference type="Rhea" id="RHEA-COMP:12671"/>
        <dbReference type="ChEBI" id="CHEBI:15378"/>
        <dbReference type="ChEBI" id="CHEBI:65249"/>
        <dbReference type="ChEBI" id="CHEBI:78442"/>
        <dbReference type="ChEBI" id="CHEBI:78494"/>
        <dbReference type="ChEBI" id="CHEBI:133043"/>
        <dbReference type="EC" id="2.3.2.6"/>
    </reaction>
</comment>
<comment type="caution">
    <text evidence="6">The sequence shown here is derived from an EMBL/GenBank/DDBJ whole genome shotgun (WGS) entry which is preliminary data.</text>
</comment>
<keyword evidence="3 4" id="KW-0012">Acyltransferase</keyword>
<comment type="similarity">
    <text evidence="4">Belongs to the L/F-transferase family.</text>
</comment>
<reference evidence="7" key="1">
    <citation type="journal article" date="2019" name="Int. J. Syst. Evol. Microbiol.">
        <title>The Global Catalogue of Microorganisms (GCM) 10K type strain sequencing project: providing services to taxonomists for standard genome sequencing and annotation.</title>
        <authorList>
            <consortium name="The Broad Institute Genomics Platform"/>
            <consortium name="The Broad Institute Genome Sequencing Center for Infectious Disease"/>
            <person name="Wu L."/>
            <person name="Ma J."/>
        </authorList>
    </citation>
    <scope>NUCLEOTIDE SEQUENCE [LARGE SCALE GENOMIC DNA]</scope>
    <source>
        <strain evidence="7">JCM 18392</strain>
    </source>
</reference>
<dbReference type="Gene3D" id="3.30.70.3550">
    <property type="entry name" value="Leucyl/phenylalanyl-tRNA-protein transferase, N-terminal domain"/>
    <property type="match status" value="1"/>
</dbReference>
<evidence type="ECO:0000256" key="2">
    <source>
        <dbReference type="ARBA" id="ARBA00022679"/>
    </source>
</evidence>
<evidence type="ECO:0000256" key="5">
    <source>
        <dbReference type="SAM" id="MobiDB-lite"/>
    </source>
</evidence>
<comment type="subcellular location">
    <subcellularLocation>
        <location evidence="4">Cytoplasm</location>
    </subcellularLocation>
</comment>
<dbReference type="EMBL" id="BAABJY010000002">
    <property type="protein sequence ID" value="GAA4865697.1"/>
    <property type="molecule type" value="Genomic_DNA"/>
</dbReference>
<name>A0ABP9E2R1_9GAMM</name>
<evidence type="ECO:0000256" key="3">
    <source>
        <dbReference type="ARBA" id="ARBA00023315"/>
    </source>
</evidence>
<accession>A0ABP9E2R1</accession>
<comment type="catalytic activity">
    <reaction evidence="4">
        <text>L-phenylalanyl-tRNA(Phe) + an N-terminal L-alpha-aminoacyl-[protein] = an N-terminal L-phenylalanyl-L-alpha-aminoacyl-[protein] + tRNA(Phe)</text>
        <dbReference type="Rhea" id="RHEA:43632"/>
        <dbReference type="Rhea" id="RHEA-COMP:9668"/>
        <dbReference type="Rhea" id="RHEA-COMP:9699"/>
        <dbReference type="Rhea" id="RHEA-COMP:10636"/>
        <dbReference type="Rhea" id="RHEA-COMP:10637"/>
        <dbReference type="ChEBI" id="CHEBI:78442"/>
        <dbReference type="ChEBI" id="CHEBI:78531"/>
        <dbReference type="ChEBI" id="CHEBI:78597"/>
        <dbReference type="ChEBI" id="CHEBI:83561"/>
        <dbReference type="EC" id="2.3.2.6"/>
    </reaction>
</comment>
<dbReference type="InterPro" id="IPR042203">
    <property type="entry name" value="Leu/Phe-tRNA_Trfase_C"/>
</dbReference>
<dbReference type="Gene3D" id="3.40.630.70">
    <property type="entry name" value="Leucyl/phenylalanyl-tRNA-protein transferase, C-terminal domain"/>
    <property type="match status" value="1"/>
</dbReference>
<protein>
    <recommendedName>
        <fullName evidence="4">Leucyl/phenylalanyl-tRNA--protein transferase</fullName>
        <ecNumber evidence="4">2.3.2.6</ecNumber>
    </recommendedName>
    <alternativeName>
        <fullName evidence="4">L/F-transferase</fullName>
    </alternativeName>
    <alternativeName>
        <fullName evidence="4">Leucyltransferase</fullName>
    </alternativeName>
    <alternativeName>
        <fullName evidence="4">Phenyalanyltransferase</fullName>
    </alternativeName>
</protein>
<evidence type="ECO:0000313" key="6">
    <source>
        <dbReference type="EMBL" id="GAA4865697.1"/>
    </source>
</evidence>
<evidence type="ECO:0000313" key="7">
    <source>
        <dbReference type="Proteomes" id="UP001501323"/>
    </source>
</evidence>
<dbReference type="InterPro" id="IPR042221">
    <property type="entry name" value="Leu/Phe-tRNA_Trfase_N"/>
</dbReference>
<keyword evidence="1 4" id="KW-0963">Cytoplasm</keyword>
<organism evidence="6 7">
    <name type="scientific">Luteimonas vadosa</name>
    <dbReference type="NCBI Taxonomy" id="1165507"/>
    <lineage>
        <taxon>Bacteria</taxon>
        <taxon>Pseudomonadati</taxon>
        <taxon>Pseudomonadota</taxon>
        <taxon>Gammaproteobacteria</taxon>
        <taxon>Lysobacterales</taxon>
        <taxon>Lysobacteraceae</taxon>
        <taxon>Luteimonas</taxon>
    </lineage>
</organism>
<dbReference type="InterPro" id="IPR016181">
    <property type="entry name" value="Acyl_CoA_acyltransferase"/>
</dbReference>
<dbReference type="RefSeq" id="WP_345295102.1">
    <property type="nucleotide sequence ID" value="NZ_BAABJY010000002.1"/>
</dbReference>
<proteinExistence type="inferred from homology"/>
<dbReference type="Pfam" id="PF03588">
    <property type="entry name" value="Leu_Phe_trans"/>
    <property type="match status" value="1"/>
</dbReference>
<comment type="function">
    <text evidence="4">Functions in the N-end rule pathway of protein degradation where it conjugates Leu, Phe and, less efficiently, Met from aminoacyl-tRNAs to the N-termini of proteins containing an N-terminal arginine or lysine.</text>
</comment>
<keyword evidence="2 4" id="KW-0808">Transferase</keyword>
<comment type="catalytic activity">
    <reaction evidence="4">
        <text>N-terminal L-arginyl-[protein] + L-leucyl-tRNA(Leu) = N-terminal L-leucyl-L-arginyl-[protein] + tRNA(Leu) + H(+)</text>
        <dbReference type="Rhea" id="RHEA:50416"/>
        <dbReference type="Rhea" id="RHEA-COMP:9613"/>
        <dbReference type="Rhea" id="RHEA-COMP:9622"/>
        <dbReference type="Rhea" id="RHEA-COMP:12672"/>
        <dbReference type="Rhea" id="RHEA-COMP:12673"/>
        <dbReference type="ChEBI" id="CHEBI:15378"/>
        <dbReference type="ChEBI" id="CHEBI:64719"/>
        <dbReference type="ChEBI" id="CHEBI:78442"/>
        <dbReference type="ChEBI" id="CHEBI:78494"/>
        <dbReference type="ChEBI" id="CHEBI:133044"/>
        <dbReference type="EC" id="2.3.2.6"/>
    </reaction>
</comment>
<dbReference type="GO" id="GO:0016740">
    <property type="term" value="F:transferase activity"/>
    <property type="evidence" value="ECO:0007669"/>
    <property type="project" value="UniProtKB-KW"/>
</dbReference>
<dbReference type="HAMAP" id="MF_00688">
    <property type="entry name" value="Leu_Phe_trans"/>
    <property type="match status" value="1"/>
</dbReference>
<dbReference type="PANTHER" id="PTHR30098:SF2">
    <property type="entry name" value="LEUCYL_PHENYLALANYL-TRNA--PROTEIN TRANSFERASE"/>
    <property type="match status" value="1"/>
</dbReference>
<dbReference type="PANTHER" id="PTHR30098">
    <property type="entry name" value="LEUCYL/PHENYLALANYL-TRNA--PROTEIN TRANSFERASE"/>
    <property type="match status" value="1"/>
</dbReference>
<keyword evidence="7" id="KW-1185">Reference proteome</keyword>
<dbReference type="NCBIfam" id="TIGR00667">
    <property type="entry name" value="aat"/>
    <property type="match status" value="1"/>
</dbReference>
<dbReference type="SUPFAM" id="SSF55729">
    <property type="entry name" value="Acyl-CoA N-acyltransferases (Nat)"/>
    <property type="match status" value="1"/>
</dbReference>
<evidence type="ECO:0000256" key="4">
    <source>
        <dbReference type="HAMAP-Rule" id="MF_00688"/>
    </source>
</evidence>